<protein>
    <submittedName>
        <fullName evidence="1">Uncharacterized protein</fullName>
    </submittedName>
</protein>
<reference evidence="2" key="1">
    <citation type="submission" date="2019-04" db="EMBL/GenBank/DDBJ databases">
        <title>Friends and foes A comparative genomics studyof 23 Aspergillus species from section Flavi.</title>
        <authorList>
            <consortium name="DOE Joint Genome Institute"/>
            <person name="Kjaerbolling I."/>
            <person name="Vesth T."/>
            <person name="Frisvad J.C."/>
            <person name="Nybo J.L."/>
            <person name="Theobald S."/>
            <person name="Kildgaard S."/>
            <person name="Isbrandt T."/>
            <person name="Kuo A."/>
            <person name="Sato A."/>
            <person name="Lyhne E.K."/>
            <person name="Kogle M.E."/>
            <person name="Wiebenga A."/>
            <person name="Kun R.S."/>
            <person name="Lubbers R.J."/>
            <person name="Makela M.R."/>
            <person name="Barry K."/>
            <person name="Chovatia M."/>
            <person name="Clum A."/>
            <person name="Daum C."/>
            <person name="Haridas S."/>
            <person name="He G."/>
            <person name="LaButti K."/>
            <person name="Lipzen A."/>
            <person name="Mondo S."/>
            <person name="Riley R."/>
            <person name="Salamov A."/>
            <person name="Simmons B.A."/>
            <person name="Magnuson J.K."/>
            <person name="Henrissat B."/>
            <person name="Mortensen U.H."/>
            <person name="Larsen T.O."/>
            <person name="Devries R.P."/>
            <person name="Grigoriev I.V."/>
            <person name="Machida M."/>
            <person name="Baker S.E."/>
            <person name="Andersen M.R."/>
        </authorList>
    </citation>
    <scope>NUCLEOTIDE SEQUENCE [LARGE SCALE GENOMIC DNA]</scope>
    <source>
        <strain evidence="2">CBS 553.77</strain>
    </source>
</reference>
<gene>
    <name evidence="1" type="ORF">BDV28DRAFT_36986</name>
</gene>
<sequence length="151" mass="16948">MLDRGSRVNVSSYRMATVVSVHVLPSSGTCAIRATVDRIANKRMQRIEYAKGILSTAYGTWIDSSQNKGVRGGAFVTAPGEFFVWREVYLCRLSNDSLRHLASDQQDRYLGTSHRYLASRQQVSVSRISCHVVVLISERAELRRIVSGRID</sequence>
<evidence type="ECO:0000313" key="1">
    <source>
        <dbReference type="EMBL" id="KAE8350536.1"/>
    </source>
</evidence>
<accession>A0A5N6Z0S0</accession>
<organism evidence="1 2">
    <name type="scientific">Aspergillus coremiiformis</name>
    <dbReference type="NCBI Taxonomy" id="138285"/>
    <lineage>
        <taxon>Eukaryota</taxon>
        <taxon>Fungi</taxon>
        <taxon>Dikarya</taxon>
        <taxon>Ascomycota</taxon>
        <taxon>Pezizomycotina</taxon>
        <taxon>Eurotiomycetes</taxon>
        <taxon>Eurotiomycetidae</taxon>
        <taxon>Eurotiales</taxon>
        <taxon>Aspergillaceae</taxon>
        <taxon>Aspergillus</taxon>
        <taxon>Aspergillus subgen. Circumdati</taxon>
    </lineage>
</organism>
<dbReference type="EMBL" id="ML739219">
    <property type="protein sequence ID" value="KAE8350536.1"/>
    <property type="molecule type" value="Genomic_DNA"/>
</dbReference>
<dbReference type="Proteomes" id="UP000327118">
    <property type="component" value="Unassembled WGS sequence"/>
</dbReference>
<name>A0A5N6Z0S0_9EURO</name>
<dbReference type="AlphaFoldDB" id="A0A5N6Z0S0"/>
<evidence type="ECO:0000313" key="2">
    <source>
        <dbReference type="Proteomes" id="UP000327118"/>
    </source>
</evidence>
<proteinExistence type="predicted"/>
<keyword evidence="2" id="KW-1185">Reference proteome</keyword>